<organism evidence="1">
    <name type="scientific">Glycine soja</name>
    <name type="common">Wild soybean</name>
    <dbReference type="NCBI Taxonomy" id="3848"/>
    <lineage>
        <taxon>Eukaryota</taxon>
        <taxon>Viridiplantae</taxon>
        <taxon>Streptophyta</taxon>
        <taxon>Embryophyta</taxon>
        <taxon>Tracheophyta</taxon>
        <taxon>Spermatophyta</taxon>
        <taxon>Magnoliopsida</taxon>
        <taxon>eudicotyledons</taxon>
        <taxon>Gunneridae</taxon>
        <taxon>Pentapetalae</taxon>
        <taxon>rosids</taxon>
        <taxon>fabids</taxon>
        <taxon>Fabales</taxon>
        <taxon>Fabaceae</taxon>
        <taxon>Papilionoideae</taxon>
        <taxon>50 kb inversion clade</taxon>
        <taxon>NPAAA clade</taxon>
        <taxon>indigoferoid/millettioid clade</taxon>
        <taxon>Phaseoleae</taxon>
        <taxon>Glycine</taxon>
        <taxon>Glycine subgen. Soja</taxon>
    </lineage>
</organism>
<gene>
    <name evidence="1" type="ORF">glysoja_041626</name>
</gene>
<sequence length="83" mass="10157">MMLKVCKGPTTYKQIRTVENVEYFTFKETFFTIGFLDDDKEYIEAIREESEWSSCHYLRKLFVTMLLSNNINRPKDMWNRTWQ</sequence>
<accession>A0A0B2Q2H7</accession>
<protein>
    <submittedName>
        <fullName evidence="1">Uncharacterized protein</fullName>
    </submittedName>
</protein>
<dbReference type="EMBL" id="KN661993">
    <property type="protein sequence ID" value="KHN14017.1"/>
    <property type="molecule type" value="Genomic_DNA"/>
</dbReference>
<evidence type="ECO:0000313" key="1">
    <source>
        <dbReference type="EMBL" id="KHN14017.1"/>
    </source>
</evidence>
<feature type="non-terminal residue" evidence="1">
    <location>
        <position position="83"/>
    </location>
</feature>
<dbReference type="AlphaFoldDB" id="A0A0B2Q2H7"/>
<reference evidence="1" key="1">
    <citation type="submission" date="2014-07" db="EMBL/GenBank/DDBJ databases">
        <title>Identification of a novel salt tolerance gene in wild soybean by whole-genome sequencing.</title>
        <authorList>
            <person name="Lam H.-M."/>
            <person name="Qi X."/>
            <person name="Li M.-W."/>
            <person name="Liu X."/>
            <person name="Xie M."/>
            <person name="Ni M."/>
            <person name="Xu X."/>
        </authorList>
    </citation>
    <scope>NUCLEOTIDE SEQUENCE [LARGE SCALE GENOMIC DNA]</scope>
    <source>
        <tissue evidence="1">Root</tissue>
    </source>
</reference>
<proteinExistence type="predicted"/>
<dbReference type="Proteomes" id="UP000053555">
    <property type="component" value="Unassembled WGS sequence"/>
</dbReference>
<name>A0A0B2Q2H7_GLYSO</name>